<dbReference type="SUPFAM" id="SSF161098">
    <property type="entry name" value="MetI-like"/>
    <property type="match status" value="1"/>
</dbReference>
<dbReference type="Proteomes" id="UP000290567">
    <property type="component" value="Unassembled WGS sequence"/>
</dbReference>
<evidence type="ECO:0000256" key="7">
    <source>
        <dbReference type="RuleBase" id="RU363032"/>
    </source>
</evidence>
<feature type="domain" description="ABC transmembrane type-1" evidence="8">
    <location>
        <begin position="70"/>
        <end position="262"/>
    </location>
</feature>
<keyword evidence="3" id="KW-1003">Cell membrane</keyword>
<proteinExistence type="inferred from homology"/>
<feature type="transmembrane region" description="Helical" evidence="7">
    <location>
        <begin position="12"/>
        <end position="30"/>
    </location>
</feature>
<dbReference type="GO" id="GO:0055085">
    <property type="term" value="P:transmembrane transport"/>
    <property type="evidence" value="ECO:0007669"/>
    <property type="project" value="InterPro"/>
</dbReference>
<feature type="transmembrane region" description="Helical" evidence="7">
    <location>
        <begin position="241"/>
        <end position="260"/>
    </location>
</feature>
<keyword evidence="4 7" id="KW-0812">Transmembrane</keyword>
<dbReference type="InterPro" id="IPR000515">
    <property type="entry name" value="MetI-like"/>
</dbReference>
<dbReference type="InterPro" id="IPR035906">
    <property type="entry name" value="MetI-like_sf"/>
</dbReference>
<feature type="transmembrane region" description="Helical" evidence="7">
    <location>
        <begin position="182"/>
        <end position="207"/>
    </location>
</feature>
<dbReference type="InterPro" id="IPR050901">
    <property type="entry name" value="BP-dep_ABC_trans_perm"/>
</dbReference>
<name>A0A4P5PEN7_9ENTE</name>
<comment type="caution">
    <text evidence="9">The sequence shown here is derived from an EMBL/GenBank/DDBJ whole genome shotgun (WGS) entry which is preliminary data.</text>
</comment>
<evidence type="ECO:0000259" key="8">
    <source>
        <dbReference type="PROSITE" id="PS50928"/>
    </source>
</evidence>
<keyword evidence="2 7" id="KW-0813">Transport</keyword>
<evidence type="ECO:0000256" key="1">
    <source>
        <dbReference type="ARBA" id="ARBA00004651"/>
    </source>
</evidence>
<evidence type="ECO:0000256" key="6">
    <source>
        <dbReference type="ARBA" id="ARBA00023136"/>
    </source>
</evidence>
<comment type="similarity">
    <text evidence="7">Belongs to the binding-protein-dependent transport system permease family.</text>
</comment>
<gene>
    <name evidence="9" type="ORF">NRIC_25290</name>
</gene>
<keyword evidence="5 7" id="KW-1133">Transmembrane helix</keyword>
<feature type="transmembrane region" description="Helical" evidence="7">
    <location>
        <begin position="107"/>
        <end position="127"/>
    </location>
</feature>
<sequence length="277" mass="30829">MSMKKRKFPVSLILLVIFSIIFLFPIYWTITTAVKQPSQIMVVPPEFIPSKISFQNFRQVIAENNMGQFFWNSLSISVSTTIITLIIASFAGYGFSRFNFRGKKLSLLLVIAVRMIPSLIYMIPYYIIFNQLHLLDSKIGLTIVYITANLPLAIWLSTSFFDELPNEIFESAKIDGCTEFQIYWQIALPLVVPGLVVISILVFLASYNEFGTALVLLFNDSTKTLPVGISGMVQLQKDTPFGLLAAAGTIAMIPAFILALTTQKYVQKGITAGAVKG</sequence>
<dbReference type="AlphaFoldDB" id="A0A4P5PEN7"/>
<dbReference type="PROSITE" id="PS50928">
    <property type="entry name" value="ABC_TM1"/>
    <property type="match status" value="1"/>
</dbReference>
<feature type="transmembrane region" description="Helical" evidence="7">
    <location>
        <begin position="139"/>
        <end position="161"/>
    </location>
</feature>
<evidence type="ECO:0000256" key="5">
    <source>
        <dbReference type="ARBA" id="ARBA00022989"/>
    </source>
</evidence>
<dbReference type="OrthoDB" id="9810086at2"/>
<protein>
    <submittedName>
        <fullName evidence="9">ABC transporter permease</fullName>
    </submittedName>
</protein>
<reference evidence="10" key="1">
    <citation type="submission" date="2019-02" db="EMBL/GenBank/DDBJ databases">
        <title>Draft genome sequence of Enterococcus sp. Gos25-1.</title>
        <authorList>
            <person name="Tanaka N."/>
            <person name="Shiwa Y."/>
            <person name="Fujita N."/>
        </authorList>
    </citation>
    <scope>NUCLEOTIDE SEQUENCE [LARGE SCALE GENOMIC DNA]</scope>
    <source>
        <strain evidence="10">Gos25-1</strain>
    </source>
</reference>
<evidence type="ECO:0000313" key="9">
    <source>
        <dbReference type="EMBL" id="GCF94638.1"/>
    </source>
</evidence>
<evidence type="ECO:0000256" key="4">
    <source>
        <dbReference type="ARBA" id="ARBA00022692"/>
    </source>
</evidence>
<accession>A0A4P5PEN7</accession>
<comment type="subcellular location">
    <subcellularLocation>
        <location evidence="1 7">Cell membrane</location>
        <topology evidence="1 7">Multi-pass membrane protein</topology>
    </subcellularLocation>
</comment>
<dbReference type="CDD" id="cd06261">
    <property type="entry name" value="TM_PBP2"/>
    <property type="match status" value="1"/>
</dbReference>
<feature type="transmembrane region" description="Helical" evidence="7">
    <location>
        <begin position="74"/>
        <end position="95"/>
    </location>
</feature>
<organism evidence="9 10">
    <name type="scientific">Enterococcus florum</name>
    <dbReference type="NCBI Taxonomy" id="2480627"/>
    <lineage>
        <taxon>Bacteria</taxon>
        <taxon>Bacillati</taxon>
        <taxon>Bacillota</taxon>
        <taxon>Bacilli</taxon>
        <taxon>Lactobacillales</taxon>
        <taxon>Enterococcaceae</taxon>
        <taxon>Enterococcus</taxon>
    </lineage>
</organism>
<dbReference type="PANTHER" id="PTHR32243">
    <property type="entry name" value="MALTOSE TRANSPORT SYSTEM PERMEASE-RELATED"/>
    <property type="match status" value="1"/>
</dbReference>
<dbReference type="Gene3D" id="1.10.3720.10">
    <property type="entry name" value="MetI-like"/>
    <property type="match status" value="1"/>
</dbReference>
<dbReference type="PANTHER" id="PTHR32243:SF18">
    <property type="entry name" value="INNER MEMBRANE ABC TRANSPORTER PERMEASE PROTEIN YCJP"/>
    <property type="match status" value="1"/>
</dbReference>
<dbReference type="GO" id="GO:0005886">
    <property type="term" value="C:plasma membrane"/>
    <property type="evidence" value="ECO:0007669"/>
    <property type="project" value="UniProtKB-SubCell"/>
</dbReference>
<keyword evidence="6 7" id="KW-0472">Membrane</keyword>
<keyword evidence="10" id="KW-1185">Reference proteome</keyword>
<dbReference type="EMBL" id="BJCC01000021">
    <property type="protein sequence ID" value="GCF94638.1"/>
    <property type="molecule type" value="Genomic_DNA"/>
</dbReference>
<evidence type="ECO:0000256" key="2">
    <source>
        <dbReference type="ARBA" id="ARBA00022448"/>
    </source>
</evidence>
<evidence type="ECO:0000313" key="10">
    <source>
        <dbReference type="Proteomes" id="UP000290567"/>
    </source>
</evidence>
<evidence type="ECO:0000256" key="3">
    <source>
        <dbReference type="ARBA" id="ARBA00022475"/>
    </source>
</evidence>
<dbReference type="Pfam" id="PF00528">
    <property type="entry name" value="BPD_transp_1"/>
    <property type="match status" value="1"/>
</dbReference>